<feature type="binding site" evidence="6">
    <location>
        <begin position="133"/>
        <end position="134"/>
    </location>
    <ligand>
        <name>substrate</name>
    </ligand>
</feature>
<dbReference type="UniPathway" id="UPA00344"/>
<dbReference type="HAMAP" id="MF_01224_B">
    <property type="entry name" value="MoaC_B"/>
    <property type="match status" value="1"/>
</dbReference>
<dbReference type="InterPro" id="IPR036425">
    <property type="entry name" value="MoaB/Mog-like_dom_sf"/>
</dbReference>
<dbReference type="PANTHER" id="PTHR43764">
    <property type="entry name" value="MOLYBDENUM COFACTOR BIOSYNTHESIS"/>
    <property type="match status" value="1"/>
</dbReference>
<evidence type="ECO:0000256" key="5">
    <source>
        <dbReference type="ARBA" id="ARBA00023239"/>
    </source>
</evidence>
<evidence type="ECO:0000259" key="8">
    <source>
        <dbReference type="SMART" id="SM00852"/>
    </source>
</evidence>
<feature type="region of interest" description="Disordered" evidence="7">
    <location>
        <begin position="1"/>
        <end position="21"/>
    </location>
</feature>
<evidence type="ECO:0000256" key="6">
    <source>
        <dbReference type="HAMAP-Rule" id="MF_01224"/>
    </source>
</evidence>
<dbReference type="SUPFAM" id="SSF53218">
    <property type="entry name" value="Molybdenum cofactor biosynthesis proteins"/>
    <property type="match status" value="1"/>
</dbReference>
<dbReference type="GO" id="GO:0061799">
    <property type="term" value="F:cyclic pyranopterin monophosphate synthase activity"/>
    <property type="evidence" value="ECO:0007669"/>
    <property type="project" value="UniProtKB-UniRule"/>
</dbReference>
<dbReference type="Pfam" id="PF00994">
    <property type="entry name" value="MoCF_biosynth"/>
    <property type="match status" value="1"/>
</dbReference>
<dbReference type="InterPro" id="IPR047594">
    <property type="entry name" value="MoaC_bact/euk"/>
</dbReference>
<dbReference type="NCBIfam" id="NF002947">
    <property type="entry name" value="PRK03604.1"/>
    <property type="match status" value="1"/>
</dbReference>
<dbReference type="SMART" id="SM00852">
    <property type="entry name" value="MoCF_biosynth"/>
    <property type="match status" value="1"/>
</dbReference>
<dbReference type="Gene3D" id="3.40.980.10">
    <property type="entry name" value="MoaB/Mog-like domain"/>
    <property type="match status" value="1"/>
</dbReference>
<dbReference type="OrthoDB" id="9794429at2"/>
<evidence type="ECO:0000256" key="3">
    <source>
        <dbReference type="ARBA" id="ARBA00012575"/>
    </source>
</evidence>
<keyword evidence="4 6" id="KW-0501">Molybdenum cofactor biosynthesis</keyword>
<accession>A0A173LNS2</accession>
<organism evidence="9 10">
    <name type="scientific">Dietzia timorensis</name>
    <dbReference type="NCBI Taxonomy" id="499555"/>
    <lineage>
        <taxon>Bacteria</taxon>
        <taxon>Bacillati</taxon>
        <taxon>Actinomycetota</taxon>
        <taxon>Actinomycetes</taxon>
        <taxon>Mycobacteriales</taxon>
        <taxon>Dietziaceae</taxon>
        <taxon>Dietzia</taxon>
    </lineage>
</organism>
<dbReference type="EC" id="4.6.1.17" evidence="3 6"/>
<dbReference type="InterPro" id="IPR002820">
    <property type="entry name" value="Mopterin_CF_biosynth-C_dom"/>
</dbReference>
<feature type="active site" evidence="6">
    <location>
        <position position="148"/>
    </location>
</feature>
<evidence type="ECO:0000256" key="7">
    <source>
        <dbReference type="SAM" id="MobiDB-lite"/>
    </source>
</evidence>
<evidence type="ECO:0000256" key="1">
    <source>
        <dbReference type="ARBA" id="ARBA00001637"/>
    </source>
</evidence>
<evidence type="ECO:0000313" key="9">
    <source>
        <dbReference type="EMBL" id="ANI93553.1"/>
    </source>
</evidence>
<proteinExistence type="inferred from homology"/>
<dbReference type="GO" id="GO:0006777">
    <property type="term" value="P:Mo-molybdopterin cofactor biosynthetic process"/>
    <property type="evidence" value="ECO:0007669"/>
    <property type="project" value="UniProtKB-UniRule"/>
</dbReference>
<evidence type="ECO:0000313" key="10">
    <source>
        <dbReference type="Proteomes" id="UP000186104"/>
    </source>
</evidence>
<dbReference type="Gene3D" id="3.30.70.640">
    <property type="entry name" value="Molybdopterin cofactor biosynthesis C (MoaC) domain"/>
    <property type="match status" value="1"/>
</dbReference>
<evidence type="ECO:0000256" key="4">
    <source>
        <dbReference type="ARBA" id="ARBA00023150"/>
    </source>
</evidence>
<comment type="similarity">
    <text evidence="6">Belongs to the MoaC family.</text>
</comment>
<dbReference type="CDD" id="cd00886">
    <property type="entry name" value="MogA_MoaB"/>
    <property type="match status" value="1"/>
</dbReference>
<dbReference type="NCBIfam" id="NF006870">
    <property type="entry name" value="PRK09364.1"/>
    <property type="match status" value="1"/>
</dbReference>
<comment type="pathway">
    <text evidence="2 6">Cofactor biosynthesis; molybdopterin biosynthesis.</text>
</comment>
<dbReference type="SUPFAM" id="SSF55040">
    <property type="entry name" value="Molybdenum cofactor biosynthesis protein C, MoaC"/>
    <property type="match status" value="1"/>
</dbReference>
<dbReference type="InterPro" id="IPR036522">
    <property type="entry name" value="MoaC_sf"/>
</dbReference>
<sequence>MAKHSKPEPQDTPEDAVENAGSAAGLTHTDAAGAVRMVDIDDKAVTSRTATATGVFVTTAEVIELVASDGMPKGDVLATARLAGINAAKHTWELVPLCHQIPLTGVKVELTPRGDRIEISATAKTTGKTGVEMEALTAVHVAALTLHDMVKAVDPAARAEDIKLAAKTGGRSGQWSRGADSGPASAALSKAVGALREFAAREPGEARTAVVLTSSTRGALGERKDKTGPKIADWLRGKGYDVAGPLLVADADVSVALREALAANPSVVLTTGGTGVAKDDRTPEAVAELLTREVPGVGEAMRAHGRANTPLADVSRSVTGFAGSTFVATLPGSRGGVADGLAVLDTVLEHLLMVSEAVGDASGAHEESTPSSRGKHGK</sequence>
<dbReference type="InterPro" id="IPR051920">
    <property type="entry name" value="MPT_Adenylyltrnsfr/MoaC-Rel"/>
</dbReference>
<feature type="region of interest" description="Disordered" evidence="7">
    <location>
        <begin position="359"/>
        <end position="378"/>
    </location>
</feature>
<comment type="catalytic activity">
    <reaction evidence="1 6">
        <text>(8S)-3',8-cyclo-7,8-dihydroguanosine 5'-triphosphate = cyclic pyranopterin phosphate + diphosphate</text>
        <dbReference type="Rhea" id="RHEA:49580"/>
        <dbReference type="ChEBI" id="CHEBI:33019"/>
        <dbReference type="ChEBI" id="CHEBI:59648"/>
        <dbReference type="ChEBI" id="CHEBI:131766"/>
        <dbReference type="EC" id="4.6.1.17"/>
    </reaction>
</comment>
<dbReference type="KEGG" id="dtm:BJL86_2793"/>
<dbReference type="PANTHER" id="PTHR43764:SF1">
    <property type="entry name" value="MOLYBDOPTERIN MOLYBDOTRANSFERASE"/>
    <property type="match status" value="1"/>
</dbReference>
<reference evidence="9 10" key="1">
    <citation type="submission" date="2016-06" db="EMBL/GenBank/DDBJ databases">
        <title>Complete genome sequence of a saline-alkali tolerant type strain Dietzia timorensis ID05-A0528T.</title>
        <authorList>
            <person name="Wu X."/>
        </authorList>
    </citation>
    <scope>NUCLEOTIDE SEQUENCE [LARGE SCALE GENOMIC DNA]</scope>
    <source>
        <strain evidence="9 10">ID05-A0528</strain>
    </source>
</reference>
<dbReference type="STRING" id="499555.BJL86_2793"/>
<name>A0A173LNS2_9ACTN</name>
<dbReference type="PROSITE" id="PS01078">
    <property type="entry name" value="MOCF_BIOSYNTHESIS_1"/>
    <property type="match status" value="1"/>
</dbReference>
<comment type="subunit">
    <text evidence="6">Homohexamer; trimer of dimers.</text>
</comment>
<dbReference type="EMBL" id="CP015961">
    <property type="protein sequence ID" value="ANI93553.1"/>
    <property type="molecule type" value="Genomic_DNA"/>
</dbReference>
<keyword evidence="5 6" id="KW-0456">Lyase</keyword>
<dbReference type="AlphaFoldDB" id="A0A173LNS2"/>
<protein>
    <recommendedName>
        <fullName evidence="3 6">Cyclic pyranopterin monophosphate synthase</fullName>
        <ecNumber evidence="3 6">4.6.1.17</ecNumber>
    </recommendedName>
    <alternativeName>
        <fullName evidence="6">Molybdenum cofactor biosynthesis protein C</fullName>
    </alternativeName>
</protein>
<evidence type="ECO:0000256" key="2">
    <source>
        <dbReference type="ARBA" id="ARBA00005046"/>
    </source>
</evidence>
<feature type="binding site" evidence="6">
    <location>
        <begin position="97"/>
        <end position="99"/>
    </location>
    <ligand>
        <name>substrate</name>
    </ligand>
</feature>
<dbReference type="NCBIfam" id="TIGR00581">
    <property type="entry name" value="moaC"/>
    <property type="match status" value="1"/>
</dbReference>
<dbReference type="InterPro" id="IPR001453">
    <property type="entry name" value="MoaB/Mog_dom"/>
</dbReference>
<comment type="function">
    <text evidence="6">Catalyzes the conversion of (8S)-3',8-cyclo-7,8-dihydroguanosine 5'-triphosphate to cyclic pyranopterin monophosphate (cPMP).</text>
</comment>
<dbReference type="Pfam" id="PF01967">
    <property type="entry name" value="MoaC"/>
    <property type="match status" value="1"/>
</dbReference>
<dbReference type="Proteomes" id="UP000186104">
    <property type="component" value="Chromosome"/>
</dbReference>
<keyword evidence="10" id="KW-1185">Reference proteome</keyword>
<gene>
    <name evidence="6" type="primary">moaC</name>
    <name evidence="9" type="ORF">BJL86_2793</name>
</gene>
<dbReference type="InterPro" id="IPR008284">
    <property type="entry name" value="MoCF_biosynth_CS"/>
</dbReference>
<dbReference type="RefSeq" id="WP_082908252.1">
    <property type="nucleotide sequence ID" value="NZ_CP015961.1"/>
</dbReference>
<dbReference type="InterPro" id="IPR023045">
    <property type="entry name" value="MoaC"/>
</dbReference>
<feature type="domain" description="MoaB/Mog" evidence="8">
    <location>
        <begin position="210"/>
        <end position="351"/>
    </location>
</feature>
<dbReference type="CDD" id="cd01420">
    <property type="entry name" value="MoaC_PE"/>
    <property type="match status" value="1"/>
</dbReference>